<proteinExistence type="predicted"/>
<reference evidence="1 2" key="1">
    <citation type="submission" date="2023-05" db="EMBL/GenBank/DDBJ databases">
        <title>Genome sequence of Pinibacter sp. MAH-24.</title>
        <authorList>
            <person name="Huq M.A."/>
        </authorList>
    </citation>
    <scope>NUCLEOTIDE SEQUENCE [LARGE SCALE GENOMIC DNA]</scope>
    <source>
        <strain evidence="1 2">MAH-24</strain>
    </source>
</reference>
<gene>
    <name evidence="1" type="ORF">QJ048_16290</name>
</gene>
<dbReference type="RefSeq" id="WP_282335465.1">
    <property type="nucleotide sequence ID" value="NZ_JASBRG010000007.1"/>
</dbReference>
<keyword evidence="2" id="KW-1185">Reference proteome</keyword>
<organism evidence="1 2">
    <name type="scientific">Pinibacter soli</name>
    <dbReference type="NCBI Taxonomy" id="3044211"/>
    <lineage>
        <taxon>Bacteria</taxon>
        <taxon>Pseudomonadati</taxon>
        <taxon>Bacteroidota</taxon>
        <taxon>Chitinophagia</taxon>
        <taxon>Chitinophagales</taxon>
        <taxon>Chitinophagaceae</taxon>
        <taxon>Pinibacter</taxon>
    </lineage>
</organism>
<comment type="caution">
    <text evidence="1">The sequence shown here is derived from an EMBL/GenBank/DDBJ whole genome shotgun (WGS) entry which is preliminary data.</text>
</comment>
<dbReference type="Proteomes" id="UP001226434">
    <property type="component" value="Unassembled WGS sequence"/>
</dbReference>
<sequence length="46" mass="5167">METISPEKIVEILKEHGTHVTIEEAKIILEFMNNLASIAINVYVGK</sequence>
<evidence type="ECO:0000313" key="1">
    <source>
        <dbReference type="EMBL" id="MDI3321355.1"/>
    </source>
</evidence>
<evidence type="ECO:0000313" key="2">
    <source>
        <dbReference type="Proteomes" id="UP001226434"/>
    </source>
</evidence>
<dbReference type="EMBL" id="JASBRG010000007">
    <property type="protein sequence ID" value="MDI3321355.1"/>
    <property type="molecule type" value="Genomic_DNA"/>
</dbReference>
<accession>A0ABT6RFN1</accession>
<protein>
    <submittedName>
        <fullName evidence="1">Uncharacterized protein</fullName>
    </submittedName>
</protein>
<name>A0ABT6RFN1_9BACT</name>